<dbReference type="Pfam" id="PF02954">
    <property type="entry name" value="HTH_8"/>
    <property type="match status" value="1"/>
</dbReference>
<dbReference type="PRINTS" id="PR01590">
    <property type="entry name" value="HTHFIS"/>
</dbReference>
<dbReference type="Pfam" id="PF01590">
    <property type="entry name" value="GAF"/>
    <property type="match status" value="1"/>
</dbReference>
<accession>A0ABT5T9P1</accession>
<dbReference type="InterPro" id="IPR003018">
    <property type="entry name" value="GAF"/>
</dbReference>
<dbReference type="InterPro" id="IPR029016">
    <property type="entry name" value="GAF-like_dom_sf"/>
</dbReference>
<comment type="caution">
    <text evidence="3">The sequence shown here is derived from an EMBL/GenBank/DDBJ whole genome shotgun (WGS) entry which is preliminary data.</text>
</comment>
<dbReference type="Gene3D" id="3.30.450.40">
    <property type="match status" value="1"/>
</dbReference>
<dbReference type="Gene3D" id="1.10.10.60">
    <property type="entry name" value="Homeodomain-like"/>
    <property type="match status" value="1"/>
</dbReference>
<gene>
    <name evidence="3" type="ORF">PUT78_12035</name>
</gene>
<feature type="domain" description="GAF" evidence="1">
    <location>
        <begin position="69"/>
        <end position="196"/>
    </location>
</feature>
<dbReference type="SUPFAM" id="SSF46689">
    <property type="entry name" value="Homeodomain-like"/>
    <property type="match status" value="1"/>
</dbReference>
<dbReference type="Proteomes" id="UP001431784">
    <property type="component" value="Unassembled WGS sequence"/>
</dbReference>
<sequence>MQSFAIQHQHRIEAALAKGEAARSALAASWARSALLHGLDPARGRTDARVSQEEMRIARDRHRPLLRAAAPHLDHLIQVVGDLGACVVLADTDGLALDRRGHPRHDDDFRAAGLWTGANWSEAVVGTNGIGTCLAEGKAVTIHRDQHFLVGNTALTCSSAPVHDAAGNLTAVVDVSMSVSRLPDAVVALIAQTVAEAAHRVEADIFRAAFPKARIVLVPRPDGASGGFLAVDVDDLVIGATRAARLTLGLSGDPAILPQPLNDLLDIAMHDRIEDAERAVLTRALARNAGNISAAARALGVSRATLHRKLARG</sequence>
<keyword evidence="4" id="KW-1185">Reference proteome</keyword>
<dbReference type="RefSeq" id="WP_274352510.1">
    <property type="nucleotide sequence ID" value="NZ_JAQZSM010000010.1"/>
</dbReference>
<dbReference type="InterPro" id="IPR009057">
    <property type="entry name" value="Homeodomain-like_sf"/>
</dbReference>
<dbReference type="SUPFAM" id="SSF55781">
    <property type="entry name" value="GAF domain-like"/>
    <property type="match status" value="1"/>
</dbReference>
<dbReference type="InterPro" id="IPR002197">
    <property type="entry name" value="HTH_Fis"/>
</dbReference>
<feature type="domain" description="DNA binding HTH" evidence="2">
    <location>
        <begin position="273"/>
        <end position="312"/>
    </location>
</feature>
<evidence type="ECO:0000313" key="3">
    <source>
        <dbReference type="EMBL" id="MDD7971832.1"/>
    </source>
</evidence>
<proteinExistence type="predicted"/>
<evidence type="ECO:0000313" key="4">
    <source>
        <dbReference type="Proteomes" id="UP001431784"/>
    </source>
</evidence>
<evidence type="ECO:0000259" key="1">
    <source>
        <dbReference type="Pfam" id="PF01590"/>
    </source>
</evidence>
<organism evidence="3 4">
    <name type="scientific">Roseinatronobacter alkalisoli</name>
    <dbReference type="NCBI Taxonomy" id="3028235"/>
    <lineage>
        <taxon>Bacteria</taxon>
        <taxon>Pseudomonadati</taxon>
        <taxon>Pseudomonadota</taxon>
        <taxon>Alphaproteobacteria</taxon>
        <taxon>Rhodobacterales</taxon>
        <taxon>Paracoccaceae</taxon>
        <taxon>Roseinatronobacter</taxon>
    </lineage>
</organism>
<name>A0ABT5T9P1_9RHOB</name>
<dbReference type="EMBL" id="JAQZSM010000010">
    <property type="protein sequence ID" value="MDD7971832.1"/>
    <property type="molecule type" value="Genomic_DNA"/>
</dbReference>
<reference evidence="3" key="1">
    <citation type="submission" date="2023-02" db="EMBL/GenBank/DDBJ databases">
        <title>Description of Roseinatronobacter alkalisoli sp. nov., an alkaliphilic bacerium isolated from soda soil.</title>
        <authorList>
            <person name="Wei W."/>
        </authorList>
    </citation>
    <scope>NUCLEOTIDE SEQUENCE</scope>
    <source>
        <strain evidence="3">HJB301</strain>
    </source>
</reference>
<evidence type="ECO:0000259" key="2">
    <source>
        <dbReference type="Pfam" id="PF02954"/>
    </source>
</evidence>
<protein>
    <submittedName>
        <fullName evidence="3">Helix-turn-helix domain-containing protein</fullName>
    </submittedName>
</protein>